<evidence type="ECO:0000313" key="2">
    <source>
        <dbReference type="Proteomes" id="UP000015559"/>
    </source>
</evidence>
<dbReference type="KEGG" id="sdr:SCD_n02146"/>
<dbReference type="EMBL" id="AP013066">
    <property type="protein sequence ID" value="BAN35955.1"/>
    <property type="molecule type" value="Genomic_DNA"/>
</dbReference>
<name>S6AAJ2_SULDS</name>
<evidence type="ECO:0000313" key="1">
    <source>
        <dbReference type="EMBL" id="BAN35955.1"/>
    </source>
</evidence>
<reference evidence="1 2" key="1">
    <citation type="journal article" date="2012" name="Appl. Environ. Microbiol.">
        <title>Draft genome sequence of a psychrotolerant sulfur-oxidizing bacterium, Sulfuricella denitrificans skB26, and proteomic insights into cold adaptation.</title>
        <authorList>
            <person name="Watanabe T."/>
            <person name="Kojima H."/>
            <person name="Fukui M."/>
        </authorList>
    </citation>
    <scope>NUCLEOTIDE SEQUENCE [LARGE SCALE GENOMIC DNA]</scope>
    <source>
        <strain evidence="2">skB26</strain>
    </source>
</reference>
<keyword evidence="2" id="KW-1185">Reference proteome</keyword>
<dbReference type="AlphaFoldDB" id="S6AAJ2"/>
<proteinExistence type="predicted"/>
<gene>
    <name evidence="1" type="ORF">SCD_n02146</name>
</gene>
<dbReference type="HOGENOM" id="CLU_1926498_0_0_4"/>
<organism evidence="1 2">
    <name type="scientific">Sulfuricella denitrificans (strain DSM 22764 / NBRC 105220 / skB26)</name>
    <dbReference type="NCBI Taxonomy" id="1163617"/>
    <lineage>
        <taxon>Bacteria</taxon>
        <taxon>Pseudomonadati</taxon>
        <taxon>Pseudomonadota</taxon>
        <taxon>Betaproteobacteria</taxon>
        <taxon>Nitrosomonadales</taxon>
        <taxon>Sulfuricellaceae</taxon>
        <taxon>Sulfuricella</taxon>
    </lineage>
</organism>
<accession>S6AAJ2</accession>
<protein>
    <submittedName>
        <fullName evidence="1">Uncharacterized protein</fullName>
    </submittedName>
</protein>
<dbReference type="Proteomes" id="UP000015559">
    <property type="component" value="Chromosome"/>
</dbReference>
<sequence>MALAVSAPAFAKKPPTVQLNCIKLSDYKTEAERKYLDKASGGGDIYTVDITFIGKKPDNKTTDKVLRGCIDVAVKMDSNKDILGNAWFRKKAGANPYDDDQINLYGGMKYISYKAATKKVEVNDLLPLKKK</sequence>